<dbReference type="AlphaFoldDB" id="A0A0M8P259"/>
<accession>A0A0M8P259</accession>
<organism evidence="1 2">
    <name type="scientific">Penicillium nordicum</name>
    <dbReference type="NCBI Taxonomy" id="229535"/>
    <lineage>
        <taxon>Eukaryota</taxon>
        <taxon>Fungi</taxon>
        <taxon>Dikarya</taxon>
        <taxon>Ascomycota</taxon>
        <taxon>Pezizomycotina</taxon>
        <taxon>Eurotiomycetes</taxon>
        <taxon>Eurotiomycetidae</taxon>
        <taxon>Eurotiales</taxon>
        <taxon>Aspergillaceae</taxon>
        <taxon>Penicillium</taxon>
    </lineage>
</organism>
<reference evidence="1 2" key="1">
    <citation type="submission" date="2015-08" db="EMBL/GenBank/DDBJ databases">
        <title>Genome sequencing of Penicillium nordicum.</title>
        <authorList>
            <person name="Nguyen H.D."/>
            <person name="Seifert K.A."/>
        </authorList>
    </citation>
    <scope>NUCLEOTIDE SEQUENCE [LARGE SCALE GENOMIC DNA]</scope>
    <source>
        <strain evidence="1 2">DAOMC 185683</strain>
    </source>
</reference>
<protein>
    <submittedName>
        <fullName evidence="1">Uncharacterized protein</fullName>
    </submittedName>
</protein>
<sequence length="339" mass="38882">MLEDIQSDDPFVRSRAVQSLDSLSPLIQDLAQSKKTVHYTAGKFKSLQDACAILEVTHKTHEHIWDRQDIDDVHSVTLSPDVDSVIQRLHHSEYHKIDNWESSVRVVVELIILDRLHNLSDRGALEHLQLYPEVDVDLLVVWLMDSERRLFSSPIFEWRVQKAKIITWIDKMLAEAIEASRNVSPRNWEKDFRQRQLLSSEPDGSPSTEGLPFDIIAPDSSHIVGTAWYRTKRAERIAQLLLNVARNHAAFLLQVSHYELSNLTVAFCQKKKKEKGEGISPPCWVPEAQDHVDSFPLSPSLLSLLVQPNYYESICLLTLLQQSTSHCTIHFDVHNVDLF</sequence>
<evidence type="ECO:0000313" key="1">
    <source>
        <dbReference type="EMBL" id="KOS43916.1"/>
    </source>
</evidence>
<comment type="caution">
    <text evidence="1">The sequence shown here is derived from an EMBL/GenBank/DDBJ whole genome shotgun (WGS) entry which is preliminary data.</text>
</comment>
<proteinExistence type="predicted"/>
<dbReference type="STRING" id="229535.A0A0M8P259"/>
<dbReference type="OrthoDB" id="4360040at2759"/>
<name>A0A0M8P259_9EURO</name>
<gene>
    <name evidence="1" type="ORF">ACN38_g5163</name>
</gene>
<dbReference type="Proteomes" id="UP000037696">
    <property type="component" value="Unassembled WGS sequence"/>
</dbReference>
<keyword evidence="2" id="KW-1185">Reference proteome</keyword>
<dbReference type="EMBL" id="LHQQ01000071">
    <property type="protein sequence ID" value="KOS43916.1"/>
    <property type="molecule type" value="Genomic_DNA"/>
</dbReference>
<evidence type="ECO:0000313" key="2">
    <source>
        <dbReference type="Proteomes" id="UP000037696"/>
    </source>
</evidence>